<gene>
    <name evidence="2" type="primary">WBGene00272496</name>
</gene>
<feature type="compositionally biased region" description="Low complexity" evidence="1">
    <location>
        <begin position="483"/>
        <end position="504"/>
    </location>
</feature>
<dbReference type="InterPro" id="IPR001841">
    <property type="entry name" value="Znf_RING"/>
</dbReference>
<reference evidence="3" key="1">
    <citation type="journal article" date="2008" name="Nat. Genet.">
        <title>The Pristionchus pacificus genome provides a unique perspective on nematode lifestyle and parasitism.</title>
        <authorList>
            <person name="Dieterich C."/>
            <person name="Clifton S.W."/>
            <person name="Schuster L.N."/>
            <person name="Chinwalla A."/>
            <person name="Delehaunty K."/>
            <person name="Dinkelacker I."/>
            <person name="Fulton L."/>
            <person name="Fulton R."/>
            <person name="Godfrey J."/>
            <person name="Minx P."/>
            <person name="Mitreva M."/>
            <person name="Roeseler W."/>
            <person name="Tian H."/>
            <person name="Witte H."/>
            <person name="Yang S.P."/>
            <person name="Wilson R.K."/>
            <person name="Sommer R.J."/>
        </authorList>
    </citation>
    <scope>NUCLEOTIDE SEQUENCE [LARGE SCALE GENOMIC DNA]</scope>
    <source>
        <strain evidence="3">PS312</strain>
    </source>
</reference>
<reference evidence="2" key="2">
    <citation type="submission" date="2022-06" db="UniProtKB">
        <authorList>
            <consortium name="EnsemblMetazoa"/>
        </authorList>
    </citation>
    <scope>IDENTIFICATION</scope>
    <source>
        <strain evidence="2">PS312</strain>
    </source>
</reference>
<accession>A0A2A6C4D6</accession>
<keyword evidence="3" id="KW-1185">Reference proteome</keyword>
<dbReference type="PROSITE" id="PS50089">
    <property type="entry name" value="ZF_RING_2"/>
    <property type="match status" value="1"/>
</dbReference>
<dbReference type="EnsemblMetazoa" id="PPA34127.1">
    <property type="protein sequence ID" value="PPA34127.1"/>
    <property type="gene ID" value="WBGene00272496"/>
</dbReference>
<dbReference type="InterPro" id="IPR013083">
    <property type="entry name" value="Znf_RING/FYVE/PHD"/>
</dbReference>
<name>A0A2A6C4D6_PRIPA</name>
<dbReference type="Proteomes" id="UP000005239">
    <property type="component" value="Unassembled WGS sequence"/>
</dbReference>
<evidence type="ECO:0000313" key="2">
    <source>
        <dbReference type="EnsemblMetazoa" id="PPA34127.1"/>
    </source>
</evidence>
<dbReference type="PANTHER" id="PTHR23327:SF51">
    <property type="entry name" value="TRANSCRIPTIONAL REGULATOR OF YEAST FORM ADHERENCE 3"/>
    <property type="match status" value="1"/>
</dbReference>
<dbReference type="PROSITE" id="PS00518">
    <property type="entry name" value="ZF_RING_1"/>
    <property type="match status" value="1"/>
</dbReference>
<dbReference type="PANTHER" id="PTHR23327">
    <property type="entry name" value="RING FINGER PROTEIN 127"/>
    <property type="match status" value="1"/>
</dbReference>
<dbReference type="Pfam" id="PF13923">
    <property type="entry name" value="zf-C3HC4_2"/>
    <property type="match status" value="1"/>
</dbReference>
<dbReference type="SUPFAM" id="SSF57850">
    <property type="entry name" value="RING/U-box"/>
    <property type="match status" value="1"/>
</dbReference>
<sequence length="843" mass="93662">MEEPRYNERCVDDRICPSDLKCAICHSIFVSPVMLSCGHSFCEPCVDSWLRKKHSCPTCRTNSIGNPIKNIVLGQIAEEHIRILAEGPVPSDPLGSEDEEDLRNLSVSSSPAEPFIRGKEVRHEIRGSKRFSTTTKFAEAHRRLNSLSDASPLSHSPVRHRIDSPVFVRSHTVRFATSVNRTPLHVAAARKRLEEGYVYTGLTPVESLSPIPNRFERNPRALPAEMKRGGVIRRSLGILSKSVRLLRKDSTKSQQEAFRRKSLRKSIIRRLRGWKNGKGGNVVNATMEETAEVEEGPRLIAAARILIIDSTANVELTSFLRSLGEISSDCLSHIRVITKEERRDLPLLTEEYEGLTLISIVFNDVSDPNSLVLFDIYEGRREMSSKVEHCTLLLKCCQAVLLFCASNPSSALQANSDYRYVTIHASQRVDTPPRGRNGSTSSGGLPTQMGERPSISASSSSSTLSSKSVANALGRMVPSFGRASPSTTAPPSSHPSLPTPPSFSHLSLPIHRSFSNPSLPTPLSFKHPSLRTPPSFGHPSIPPIALSVSQSLLPPSIPPTLTLTSTTSTVMNELMNETVSSNDHEITSILSHVSSQSEKIIPPLLSRPDVQSEWVADNMASFVDYSGNVTSEFEEEMRSRGFNAETITSTNQEFEKTRAERKSALPAMFTSFEAAATREEGDFLLLERSNSADICELMMRETKNDSPIREFEDQERESVQALVKRMIKEGAGPIKISEWAEEAGFDDYYLKQYAEELLPKRIMKTKDDNFVMGDTFAEYLHLFKIIYTQEIMVMLNRGDTISEETISEDLGVDSLLDSLAMEWSSTAFNVEKKNGATKVTKRV</sequence>
<dbReference type="SMART" id="SM00184">
    <property type="entry name" value="RING"/>
    <property type="match status" value="1"/>
</dbReference>
<accession>A0A8R1UMJ8</accession>
<feature type="region of interest" description="Disordered" evidence="1">
    <location>
        <begin position="425"/>
        <end position="463"/>
    </location>
</feature>
<dbReference type="AlphaFoldDB" id="A0A2A6C4D6"/>
<proteinExistence type="predicted"/>
<evidence type="ECO:0000256" key="1">
    <source>
        <dbReference type="SAM" id="MobiDB-lite"/>
    </source>
</evidence>
<feature type="compositionally biased region" description="Low complexity" evidence="1">
    <location>
        <begin position="454"/>
        <end position="463"/>
    </location>
</feature>
<evidence type="ECO:0000313" key="3">
    <source>
        <dbReference type="Proteomes" id="UP000005239"/>
    </source>
</evidence>
<protein>
    <submittedName>
        <fullName evidence="2">Zinc finger protein</fullName>
    </submittedName>
</protein>
<feature type="region of interest" description="Disordered" evidence="1">
    <location>
        <begin position="478"/>
        <end position="504"/>
    </location>
</feature>
<dbReference type="InterPro" id="IPR017907">
    <property type="entry name" value="Znf_RING_CS"/>
</dbReference>
<dbReference type="Gene3D" id="3.30.40.10">
    <property type="entry name" value="Zinc/RING finger domain, C3HC4 (zinc finger)"/>
    <property type="match status" value="1"/>
</dbReference>
<organism evidence="2 3">
    <name type="scientific">Pristionchus pacificus</name>
    <name type="common">Parasitic nematode worm</name>
    <dbReference type="NCBI Taxonomy" id="54126"/>
    <lineage>
        <taxon>Eukaryota</taxon>
        <taxon>Metazoa</taxon>
        <taxon>Ecdysozoa</taxon>
        <taxon>Nematoda</taxon>
        <taxon>Chromadorea</taxon>
        <taxon>Rhabditida</taxon>
        <taxon>Rhabditina</taxon>
        <taxon>Diplogasteromorpha</taxon>
        <taxon>Diplogasteroidea</taxon>
        <taxon>Neodiplogasteridae</taxon>
        <taxon>Pristionchus</taxon>
    </lineage>
</organism>